<reference evidence="2" key="4">
    <citation type="submission" date="2019-03" db="UniProtKB">
        <authorList>
            <consortium name="EnsemblPlants"/>
        </authorList>
    </citation>
    <scope>IDENTIFICATION</scope>
</reference>
<dbReference type="EnsemblPlants" id="AET3Gv20553500.1">
    <property type="protein sequence ID" value="AET3Gv20553500.1"/>
    <property type="gene ID" value="AET3Gv20553500"/>
</dbReference>
<feature type="region of interest" description="Disordered" evidence="1">
    <location>
        <begin position="226"/>
        <end position="247"/>
    </location>
</feature>
<evidence type="ECO:0000313" key="3">
    <source>
        <dbReference type="Proteomes" id="UP000015105"/>
    </source>
</evidence>
<dbReference type="InterPro" id="IPR039619">
    <property type="entry name" value="MAKR2/5"/>
</dbReference>
<dbReference type="AlphaFoldDB" id="A0A453F320"/>
<protein>
    <submittedName>
        <fullName evidence="2">Uncharacterized protein</fullName>
    </submittedName>
</protein>
<accession>A0A453F320</accession>
<dbReference type="Gramene" id="AET3Gv20553500.1">
    <property type="protein sequence ID" value="AET3Gv20553500.1"/>
    <property type="gene ID" value="AET3Gv20553500"/>
</dbReference>
<name>A0A453F320_AEGTS</name>
<reference evidence="2" key="3">
    <citation type="journal article" date="2017" name="Nature">
        <title>Genome sequence of the progenitor of the wheat D genome Aegilops tauschii.</title>
        <authorList>
            <person name="Luo M.C."/>
            <person name="Gu Y.Q."/>
            <person name="Puiu D."/>
            <person name="Wang H."/>
            <person name="Twardziok S.O."/>
            <person name="Deal K.R."/>
            <person name="Huo N."/>
            <person name="Zhu T."/>
            <person name="Wang L."/>
            <person name="Wang Y."/>
            <person name="McGuire P.E."/>
            <person name="Liu S."/>
            <person name="Long H."/>
            <person name="Ramasamy R.K."/>
            <person name="Rodriguez J.C."/>
            <person name="Van S.L."/>
            <person name="Yuan L."/>
            <person name="Wang Z."/>
            <person name="Xia Z."/>
            <person name="Xiao L."/>
            <person name="Anderson O.D."/>
            <person name="Ouyang S."/>
            <person name="Liang Y."/>
            <person name="Zimin A.V."/>
            <person name="Pertea G."/>
            <person name="Qi P."/>
            <person name="Bennetzen J.L."/>
            <person name="Dai X."/>
            <person name="Dawson M.W."/>
            <person name="Muller H.G."/>
            <person name="Kugler K."/>
            <person name="Rivarola-Duarte L."/>
            <person name="Spannagl M."/>
            <person name="Mayer K.F.X."/>
            <person name="Lu F.H."/>
            <person name="Bevan M.W."/>
            <person name="Leroy P."/>
            <person name="Li P."/>
            <person name="You F.M."/>
            <person name="Sun Q."/>
            <person name="Liu Z."/>
            <person name="Lyons E."/>
            <person name="Wicker T."/>
            <person name="Salzberg S.L."/>
            <person name="Devos K.M."/>
            <person name="Dvorak J."/>
        </authorList>
    </citation>
    <scope>NUCLEOTIDE SEQUENCE [LARGE SCALE GENOMIC DNA]</scope>
    <source>
        <strain evidence="2">cv. AL8/78</strain>
    </source>
</reference>
<reference evidence="3" key="1">
    <citation type="journal article" date="2014" name="Science">
        <title>Ancient hybridizations among the ancestral genomes of bread wheat.</title>
        <authorList>
            <consortium name="International Wheat Genome Sequencing Consortium,"/>
            <person name="Marcussen T."/>
            <person name="Sandve S.R."/>
            <person name="Heier L."/>
            <person name="Spannagl M."/>
            <person name="Pfeifer M."/>
            <person name="Jakobsen K.S."/>
            <person name="Wulff B.B."/>
            <person name="Steuernagel B."/>
            <person name="Mayer K.F."/>
            <person name="Olsen O.A."/>
        </authorList>
    </citation>
    <scope>NUCLEOTIDE SEQUENCE [LARGE SCALE GENOMIC DNA]</scope>
    <source>
        <strain evidence="3">cv. AL8/78</strain>
    </source>
</reference>
<dbReference type="PANTHER" id="PTHR33929">
    <property type="entry name" value="MEMBRANE-ASSOCIATED KINASE REGULATOR 2-RELATED"/>
    <property type="match status" value="1"/>
</dbReference>
<reference evidence="3" key="2">
    <citation type="journal article" date="2017" name="Nat. Plants">
        <title>The Aegilops tauschii genome reveals multiple impacts of transposons.</title>
        <authorList>
            <person name="Zhao G."/>
            <person name="Zou C."/>
            <person name="Li K."/>
            <person name="Wang K."/>
            <person name="Li T."/>
            <person name="Gao L."/>
            <person name="Zhang X."/>
            <person name="Wang H."/>
            <person name="Yang Z."/>
            <person name="Liu X."/>
            <person name="Jiang W."/>
            <person name="Mao L."/>
            <person name="Kong X."/>
            <person name="Jiao Y."/>
            <person name="Jia J."/>
        </authorList>
    </citation>
    <scope>NUCLEOTIDE SEQUENCE [LARGE SCALE GENOMIC DNA]</scope>
    <source>
        <strain evidence="3">cv. AL8/78</strain>
    </source>
</reference>
<dbReference type="GO" id="GO:0005886">
    <property type="term" value="C:plasma membrane"/>
    <property type="evidence" value="ECO:0007669"/>
    <property type="project" value="InterPro"/>
</dbReference>
<reference evidence="2" key="5">
    <citation type="journal article" date="2021" name="G3 (Bethesda)">
        <title>Aegilops tauschii genome assembly Aet v5.0 features greater sequence contiguity and improved annotation.</title>
        <authorList>
            <person name="Wang L."/>
            <person name="Zhu T."/>
            <person name="Rodriguez J.C."/>
            <person name="Deal K.R."/>
            <person name="Dubcovsky J."/>
            <person name="McGuire P.E."/>
            <person name="Lux T."/>
            <person name="Spannagl M."/>
            <person name="Mayer K.F.X."/>
            <person name="Baldrich P."/>
            <person name="Meyers B.C."/>
            <person name="Huo N."/>
            <person name="Gu Y.Q."/>
            <person name="Zhou H."/>
            <person name="Devos K.M."/>
            <person name="Bennetzen J.L."/>
            <person name="Unver T."/>
            <person name="Budak H."/>
            <person name="Gulick P.J."/>
            <person name="Galiba G."/>
            <person name="Kalapos B."/>
            <person name="Nelson D.R."/>
            <person name="Li P."/>
            <person name="You F.M."/>
            <person name="Luo M.C."/>
            <person name="Dvorak J."/>
        </authorList>
    </citation>
    <scope>NUCLEOTIDE SEQUENCE [LARGE SCALE GENOMIC DNA]</scope>
    <source>
        <strain evidence="2">cv. AL8/78</strain>
    </source>
</reference>
<organism evidence="2 3">
    <name type="scientific">Aegilops tauschii subsp. strangulata</name>
    <name type="common">Goatgrass</name>
    <dbReference type="NCBI Taxonomy" id="200361"/>
    <lineage>
        <taxon>Eukaryota</taxon>
        <taxon>Viridiplantae</taxon>
        <taxon>Streptophyta</taxon>
        <taxon>Embryophyta</taxon>
        <taxon>Tracheophyta</taxon>
        <taxon>Spermatophyta</taxon>
        <taxon>Magnoliopsida</taxon>
        <taxon>Liliopsida</taxon>
        <taxon>Poales</taxon>
        <taxon>Poaceae</taxon>
        <taxon>BOP clade</taxon>
        <taxon>Pooideae</taxon>
        <taxon>Triticodae</taxon>
        <taxon>Triticeae</taxon>
        <taxon>Triticinae</taxon>
        <taxon>Aegilops</taxon>
    </lineage>
</organism>
<proteinExistence type="predicted"/>
<dbReference type="Proteomes" id="UP000015105">
    <property type="component" value="Chromosome 3D"/>
</dbReference>
<keyword evidence="3" id="KW-1185">Reference proteome</keyword>
<feature type="compositionally biased region" description="Low complexity" evidence="1">
    <location>
        <begin position="228"/>
        <end position="237"/>
    </location>
</feature>
<dbReference type="PANTHER" id="PTHR33929:SF6">
    <property type="entry name" value="OS01G0623900 PROTEIN"/>
    <property type="match status" value="1"/>
</dbReference>
<evidence type="ECO:0000313" key="2">
    <source>
        <dbReference type="EnsemblPlants" id="AET3Gv20553500.1"/>
    </source>
</evidence>
<evidence type="ECO:0000256" key="1">
    <source>
        <dbReference type="SAM" id="MobiDB-lite"/>
    </source>
</evidence>
<sequence length="283" mass="30009">SKAKDGSALMHILRLLAARRFRRRAVSTIRASATAPATPCPCGYGEDEGPFFDLDLSCCSASASAPASSAESSSESEDSSCAGEVDFVILLQRSCSASPSYDERLSFSRCGWGGAPPPAKFCASEPSGDAARFSTSRRGKLRTLSFGSAKAAFYGGRASFSRSSNSTRSARLFAAYAHGSPDQEQEEAKRAPSADVIRRCLSKISRRLRRVAPGAAAAVDVRLRKSRSVSAAQSSSPARRDDSLLEQQDGIAGAIAHCKESIHRASMSERDSSLLRSRSDPGT</sequence>
<feature type="region of interest" description="Disordered" evidence="1">
    <location>
        <begin position="262"/>
        <end position="283"/>
    </location>
</feature>